<evidence type="ECO:0000256" key="1">
    <source>
        <dbReference type="SAM" id="MobiDB-lite"/>
    </source>
</evidence>
<name>A0AAW1FD52_ZOAVI</name>
<feature type="region of interest" description="Disordered" evidence="1">
    <location>
        <begin position="171"/>
        <end position="197"/>
    </location>
</feature>
<evidence type="ECO:0000313" key="3">
    <source>
        <dbReference type="Proteomes" id="UP001488805"/>
    </source>
</evidence>
<proteinExistence type="predicted"/>
<keyword evidence="3" id="KW-1185">Reference proteome</keyword>
<gene>
    <name evidence="2" type="ORF">VZT92_009706</name>
</gene>
<feature type="compositionally biased region" description="Basic and acidic residues" evidence="1">
    <location>
        <begin position="183"/>
        <end position="197"/>
    </location>
</feature>
<evidence type="ECO:0000313" key="2">
    <source>
        <dbReference type="EMBL" id="KAK9532317.1"/>
    </source>
</evidence>
<organism evidence="2 3">
    <name type="scientific">Zoarces viviparus</name>
    <name type="common">Viviparous eelpout</name>
    <name type="synonym">Blennius viviparus</name>
    <dbReference type="NCBI Taxonomy" id="48416"/>
    <lineage>
        <taxon>Eukaryota</taxon>
        <taxon>Metazoa</taxon>
        <taxon>Chordata</taxon>
        <taxon>Craniata</taxon>
        <taxon>Vertebrata</taxon>
        <taxon>Euteleostomi</taxon>
        <taxon>Actinopterygii</taxon>
        <taxon>Neopterygii</taxon>
        <taxon>Teleostei</taxon>
        <taxon>Neoteleostei</taxon>
        <taxon>Acanthomorphata</taxon>
        <taxon>Eupercaria</taxon>
        <taxon>Perciformes</taxon>
        <taxon>Cottioidei</taxon>
        <taxon>Zoarcales</taxon>
        <taxon>Zoarcidae</taxon>
        <taxon>Zoarcinae</taxon>
        <taxon>Zoarces</taxon>
    </lineage>
</organism>
<feature type="compositionally biased region" description="Basic and acidic residues" evidence="1">
    <location>
        <begin position="88"/>
        <end position="125"/>
    </location>
</feature>
<feature type="region of interest" description="Disordered" evidence="1">
    <location>
        <begin position="233"/>
        <end position="257"/>
    </location>
</feature>
<reference evidence="2 3" key="1">
    <citation type="journal article" date="2024" name="Genome Biol. Evol.">
        <title>Chromosome-level genome assembly of the viviparous eelpout Zoarces viviparus.</title>
        <authorList>
            <person name="Fuhrmann N."/>
            <person name="Brasseur M.V."/>
            <person name="Bakowski C.E."/>
            <person name="Podsiadlowski L."/>
            <person name="Prost S."/>
            <person name="Krehenwinkel H."/>
            <person name="Mayer C."/>
        </authorList>
    </citation>
    <scope>NUCLEOTIDE SEQUENCE [LARGE SCALE GENOMIC DNA]</scope>
    <source>
        <strain evidence="2">NO-MEL_2022_Ind0_liver</strain>
    </source>
</reference>
<dbReference type="Proteomes" id="UP001488805">
    <property type="component" value="Unassembled WGS sequence"/>
</dbReference>
<protein>
    <submittedName>
        <fullName evidence="2">Uncharacterized protein</fullName>
    </submittedName>
</protein>
<accession>A0AAW1FD52</accession>
<sequence length="280" mass="32449">MDIIKGRPDSWTLHRHAAASGHNVQAFLLEKSKSWANDTIFQMQKMLTKRYCAATTVIISCRFKAGEMRSAMNIEKRPKQQIAQPQRRQKESLRMRQDVPAETIKPHEETNGPESDRKAFQDDPKVKSCTFAKPLPTIHEQATNTLPTTTADNTPLCRGLVHRTEAGWKHCAERSAGTGSKRSSTDALKDTGEQKKEHVRDQDVNLLNDDQYKHFYYFDGVLRRVRHNFYPYYRRQRRQKRSPGNTENSVHRVRNRGDTQENVLAYIRRLTSENKAGHFK</sequence>
<dbReference type="EMBL" id="JBCEZU010000078">
    <property type="protein sequence ID" value="KAK9532317.1"/>
    <property type="molecule type" value="Genomic_DNA"/>
</dbReference>
<dbReference type="AlphaFoldDB" id="A0AAW1FD52"/>
<comment type="caution">
    <text evidence="2">The sequence shown here is derived from an EMBL/GenBank/DDBJ whole genome shotgun (WGS) entry which is preliminary data.</text>
</comment>
<feature type="region of interest" description="Disordered" evidence="1">
    <location>
        <begin position="75"/>
        <end position="125"/>
    </location>
</feature>